<evidence type="ECO:0000313" key="5">
    <source>
        <dbReference type="Proteomes" id="UP000565441"/>
    </source>
</evidence>
<feature type="compositionally biased region" description="Low complexity" evidence="1">
    <location>
        <begin position="184"/>
        <end position="194"/>
    </location>
</feature>
<comment type="caution">
    <text evidence="4">The sequence shown here is derived from an EMBL/GenBank/DDBJ whole genome shotgun (WGS) entry which is preliminary data.</text>
</comment>
<dbReference type="AlphaFoldDB" id="A0A8H5M7U7"/>
<proteinExistence type="predicted"/>
<evidence type="ECO:0000256" key="1">
    <source>
        <dbReference type="SAM" id="MobiDB-lite"/>
    </source>
</evidence>
<feature type="region of interest" description="Disordered" evidence="1">
    <location>
        <begin position="176"/>
        <end position="199"/>
    </location>
</feature>
<organism evidence="4 5">
    <name type="scientific">Tricholomella constricta</name>
    <dbReference type="NCBI Taxonomy" id="117010"/>
    <lineage>
        <taxon>Eukaryota</taxon>
        <taxon>Fungi</taxon>
        <taxon>Dikarya</taxon>
        <taxon>Basidiomycota</taxon>
        <taxon>Agaricomycotina</taxon>
        <taxon>Agaricomycetes</taxon>
        <taxon>Agaricomycetidae</taxon>
        <taxon>Agaricales</taxon>
        <taxon>Tricholomatineae</taxon>
        <taxon>Lyophyllaceae</taxon>
        <taxon>Tricholomella</taxon>
    </lineage>
</organism>
<evidence type="ECO:0000313" key="4">
    <source>
        <dbReference type="EMBL" id="KAF5384440.1"/>
    </source>
</evidence>
<dbReference type="Gene3D" id="3.90.810.10">
    <property type="entry name" value="CRIB domain"/>
    <property type="match status" value="1"/>
</dbReference>
<gene>
    <name evidence="4" type="ORF">D9615_003336</name>
</gene>
<keyword evidence="5" id="KW-1185">Reference proteome</keyword>
<sequence>MSSKFEDPRDAAQETPEILPYTWHRESTTDTLNTMGIWRGARSCLSPDTYTILAVASARIYHAQLNTKVPEWCYSRMRGTLVFGMDSQPADRLANRFGAPPTPNVVEPVTYWFRLLEAASGKPTWMFKVHEDFVYELDRPFFHAFQGRSRRFGFLFEDDDEANALAKEVISQTCPPRPVKKRSLSLSMRSKSPSGNARGPIFPPMVSLPTPNSFAHVAHVGLNKDGVIEASKGIDPSWKAVLEGHGLQGNRTQGSEQVSFGEGFWRVASNVEGMSTKGVIHQVAPEKPEAQTKTRRRMPASSFTML</sequence>
<dbReference type="PROSITE" id="PS50108">
    <property type="entry name" value="CRIB"/>
    <property type="match status" value="1"/>
</dbReference>
<dbReference type="Pfam" id="PF00568">
    <property type="entry name" value="WH1"/>
    <property type="match status" value="1"/>
</dbReference>
<dbReference type="InterPro" id="IPR000697">
    <property type="entry name" value="WH1/EVH1_dom"/>
</dbReference>
<name>A0A8H5M7U7_9AGAR</name>
<dbReference type="InterPro" id="IPR036936">
    <property type="entry name" value="CRIB_dom_sf"/>
</dbReference>
<dbReference type="Proteomes" id="UP000565441">
    <property type="component" value="Unassembled WGS sequence"/>
</dbReference>
<dbReference type="Gene3D" id="2.30.29.30">
    <property type="entry name" value="Pleckstrin-homology domain (PH domain)/Phosphotyrosine-binding domain (PTB)"/>
    <property type="match status" value="1"/>
</dbReference>
<feature type="domain" description="WH1" evidence="3">
    <location>
        <begin position="45"/>
        <end position="176"/>
    </location>
</feature>
<feature type="domain" description="CRIB" evidence="2">
    <location>
        <begin position="206"/>
        <end position="221"/>
    </location>
</feature>
<dbReference type="InterPro" id="IPR033927">
    <property type="entry name" value="WASPfam_EVH1"/>
</dbReference>
<protein>
    <recommendedName>
        <fullName evidence="6">CRIB domain-containing protein</fullName>
    </recommendedName>
</protein>
<dbReference type="InterPro" id="IPR011993">
    <property type="entry name" value="PH-like_dom_sf"/>
</dbReference>
<accession>A0A8H5M7U7</accession>
<reference evidence="4 5" key="1">
    <citation type="journal article" date="2020" name="ISME J.">
        <title>Uncovering the hidden diversity of litter-decomposition mechanisms in mushroom-forming fungi.</title>
        <authorList>
            <person name="Floudas D."/>
            <person name="Bentzer J."/>
            <person name="Ahren D."/>
            <person name="Johansson T."/>
            <person name="Persson P."/>
            <person name="Tunlid A."/>
        </authorList>
    </citation>
    <scope>NUCLEOTIDE SEQUENCE [LARGE SCALE GENOMIC DNA]</scope>
    <source>
        <strain evidence="4 5">CBS 661.87</strain>
    </source>
</reference>
<dbReference type="PROSITE" id="PS50229">
    <property type="entry name" value="WH1"/>
    <property type="match status" value="1"/>
</dbReference>
<dbReference type="InterPro" id="IPR000095">
    <property type="entry name" value="CRIB_dom"/>
</dbReference>
<evidence type="ECO:0008006" key="6">
    <source>
        <dbReference type="Google" id="ProtNLM"/>
    </source>
</evidence>
<dbReference type="EMBL" id="JAACJP010000005">
    <property type="protein sequence ID" value="KAF5384440.1"/>
    <property type="molecule type" value="Genomic_DNA"/>
</dbReference>
<dbReference type="SUPFAM" id="SSF50729">
    <property type="entry name" value="PH domain-like"/>
    <property type="match status" value="1"/>
</dbReference>
<evidence type="ECO:0000259" key="2">
    <source>
        <dbReference type="PROSITE" id="PS50108"/>
    </source>
</evidence>
<dbReference type="CDD" id="cd01205">
    <property type="entry name" value="EVH1_WASP-like"/>
    <property type="match status" value="1"/>
</dbReference>
<evidence type="ECO:0000259" key="3">
    <source>
        <dbReference type="PROSITE" id="PS50229"/>
    </source>
</evidence>
<feature type="region of interest" description="Disordered" evidence="1">
    <location>
        <begin position="285"/>
        <end position="306"/>
    </location>
</feature>
<dbReference type="OrthoDB" id="8963340at2759"/>